<evidence type="ECO:0000313" key="6">
    <source>
        <dbReference type="EMBL" id="WVZ14344.1"/>
    </source>
</evidence>
<feature type="coiled-coil region" evidence="4">
    <location>
        <begin position="441"/>
        <end position="468"/>
    </location>
</feature>
<proteinExistence type="predicted"/>
<dbReference type="PANTHER" id="PTHR20852:SF118">
    <property type="entry name" value="GLUTAMINE SYNTHETASE, CHLOROPLASTIC_MITOCHONDRIAL"/>
    <property type="match status" value="1"/>
</dbReference>
<dbReference type="PANTHER" id="PTHR20852">
    <property type="entry name" value="GLUTAMINE SYNTHETASE"/>
    <property type="match status" value="1"/>
</dbReference>
<evidence type="ECO:0000256" key="5">
    <source>
        <dbReference type="SAM" id="MobiDB-lite"/>
    </source>
</evidence>
<dbReference type="SUPFAM" id="SSF54368">
    <property type="entry name" value="Glutamine synthetase, N-terminal domain"/>
    <property type="match status" value="1"/>
</dbReference>
<keyword evidence="4" id="KW-0175">Coiled coil</keyword>
<feature type="coiled-coil region" evidence="4">
    <location>
        <begin position="33"/>
        <end position="60"/>
    </location>
</feature>
<dbReference type="InterPro" id="IPR027302">
    <property type="entry name" value="Gln_synth_N_conserv_site"/>
</dbReference>
<dbReference type="GO" id="GO:0004356">
    <property type="term" value="F:glutamine synthetase activity"/>
    <property type="evidence" value="ECO:0007669"/>
    <property type="project" value="InterPro"/>
</dbReference>
<sequence>MQLGDQWVEELEQWKKKKMKTTVGFDKSKKLRIQNLNDKKKKKMRQCLEEKRTMEDTKEEEESCDVATKSEVTIRAFVIAKGVHVNGLYILDCVLSKVHGVKFGAGKQTSARPFEYVHANLWVPSRTQTHRGESYFLSIIDDYSRKMSVGRTIHHKDCGGWIQNHPNFDEARMGMHTLNQESEKEKTQFKVETLIDKSQQDLDNDPESSSSDIEHTKARFKVRLVAKGFNQVKGMDYNEVFATRCSPKCIDEALQRMDSIFSRLRDVVEVLLGGEANLEIEGKKKSREIHFSIFSRLRDVIEVLLGGEANLEIEGKKKSREIHFLEQRRDGCLGICGRKVDIVDHYERRLGDIEDNVRLEQSSLEAKTISRPVEHPSELPKWNYDGSSTEQAPGEDSEAIFKDPFRGGNNILVICDSYTTVGEPISQQTSDTELRKFSVINNDLIGEIEEKAENRKEIMEKYETLTEGDTTTKMWFSDVRMRNQQEAEGMKMYAPVEEVSRMRSEKCEKMEMRGVRENGRDASGTRTKFPNEKKRCLHLLLYYDNSFQYLS</sequence>
<reference evidence="6 7" key="1">
    <citation type="journal article" date="2023" name="Life. Sci Alliance">
        <title>Evolutionary insights into 3D genome organization and epigenetic landscape of Vigna mungo.</title>
        <authorList>
            <person name="Junaid A."/>
            <person name="Singh B."/>
            <person name="Bhatia S."/>
        </authorList>
    </citation>
    <scope>NUCLEOTIDE SEQUENCE [LARGE SCALE GENOMIC DNA]</scope>
    <source>
        <strain evidence="6">Urdbean</strain>
    </source>
</reference>
<keyword evidence="7" id="KW-1185">Reference proteome</keyword>
<accession>A0AAQ3S3I1</accession>
<evidence type="ECO:0000256" key="2">
    <source>
        <dbReference type="ARBA" id="ARBA00023231"/>
    </source>
</evidence>
<keyword evidence="2" id="KW-0535">Nitrogen fixation</keyword>
<dbReference type="Proteomes" id="UP001374535">
    <property type="component" value="Chromosome 4"/>
</dbReference>
<dbReference type="GO" id="GO:0005737">
    <property type="term" value="C:cytoplasm"/>
    <property type="evidence" value="ECO:0007669"/>
    <property type="project" value="TreeGrafter"/>
</dbReference>
<name>A0AAQ3S3I1_VIGMU</name>
<dbReference type="InterPro" id="IPR036651">
    <property type="entry name" value="Gln_synt_N_sf"/>
</dbReference>
<dbReference type="PROSITE" id="PS00180">
    <property type="entry name" value="GLNA_1"/>
    <property type="match status" value="1"/>
</dbReference>
<protein>
    <recommendedName>
        <fullName evidence="3">Glutamate--ammonia ligase</fullName>
    </recommendedName>
</protein>
<evidence type="ECO:0000256" key="4">
    <source>
        <dbReference type="SAM" id="Coils"/>
    </source>
</evidence>
<evidence type="ECO:0000256" key="3">
    <source>
        <dbReference type="ARBA" id="ARBA00030668"/>
    </source>
</evidence>
<dbReference type="AlphaFoldDB" id="A0AAQ3S3I1"/>
<dbReference type="GO" id="GO:0006542">
    <property type="term" value="P:glutamine biosynthetic process"/>
    <property type="evidence" value="ECO:0007669"/>
    <property type="project" value="InterPro"/>
</dbReference>
<organism evidence="6 7">
    <name type="scientific">Vigna mungo</name>
    <name type="common">Black gram</name>
    <name type="synonym">Phaseolus mungo</name>
    <dbReference type="NCBI Taxonomy" id="3915"/>
    <lineage>
        <taxon>Eukaryota</taxon>
        <taxon>Viridiplantae</taxon>
        <taxon>Streptophyta</taxon>
        <taxon>Embryophyta</taxon>
        <taxon>Tracheophyta</taxon>
        <taxon>Spermatophyta</taxon>
        <taxon>Magnoliopsida</taxon>
        <taxon>eudicotyledons</taxon>
        <taxon>Gunneridae</taxon>
        <taxon>Pentapetalae</taxon>
        <taxon>rosids</taxon>
        <taxon>fabids</taxon>
        <taxon>Fabales</taxon>
        <taxon>Fabaceae</taxon>
        <taxon>Papilionoideae</taxon>
        <taxon>50 kb inversion clade</taxon>
        <taxon>NPAAA clade</taxon>
        <taxon>indigoferoid/millettioid clade</taxon>
        <taxon>Phaseoleae</taxon>
        <taxon>Vigna</taxon>
    </lineage>
</organism>
<comment type="subunit">
    <text evidence="1">Homooctamer.</text>
</comment>
<gene>
    <name evidence="6" type="ORF">V8G54_011910</name>
</gene>
<evidence type="ECO:0000256" key="1">
    <source>
        <dbReference type="ARBA" id="ARBA00011823"/>
    </source>
</evidence>
<feature type="region of interest" description="Disordered" evidence="5">
    <location>
        <begin position="370"/>
        <end position="398"/>
    </location>
</feature>
<dbReference type="Gene3D" id="3.10.20.70">
    <property type="entry name" value="Glutamine synthetase, N-terminal domain"/>
    <property type="match status" value="1"/>
</dbReference>
<evidence type="ECO:0000313" key="7">
    <source>
        <dbReference type="Proteomes" id="UP001374535"/>
    </source>
</evidence>
<dbReference type="EMBL" id="CP144697">
    <property type="protein sequence ID" value="WVZ14344.1"/>
    <property type="molecule type" value="Genomic_DNA"/>
</dbReference>
<dbReference type="InterPro" id="IPR050292">
    <property type="entry name" value="Glutamine_Synthetase"/>
</dbReference>